<reference evidence="4 5" key="1">
    <citation type="submission" date="2017-11" db="EMBL/GenBank/DDBJ databases">
        <title>Draft genome sequence of Enterococcus plantarum TRW2 strain isolated from lettuce.</title>
        <authorList>
            <person name="Kim E.B."/>
            <person name="Marco M.L."/>
            <person name="Williams T.R."/>
            <person name="You I.H."/>
        </authorList>
    </citation>
    <scope>NUCLEOTIDE SEQUENCE [LARGE SCALE GENOMIC DNA]</scope>
    <source>
        <strain evidence="4 5">TRW2</strain>
    </source>
</reference>
<feature type="signal peptide" evidence="2">
    <location>
        <begin position="1"/>
        <end position="22"/>
    </location>
</feature>
<gene>
    <name evidence="4" type="ORF">CI088_10410</name>
</gene>
<dbReference type="GO" id="GO:0004190">
    <property type="term" value="F:aspartic-type endopeptidase activity"/>
    <property type="evidence" value="ECO:0007669"/>
    <property type="project" value="InterPro"/>
</dbReference>
<proteinExistence type="predicted"/>
<evidence type="ECO:0000256" key="1">
    <source>
        <dbReference type="SAM" id="MobiDB-lite"/>
    </source>
</evidence>
<sequence length="277" mass="28394">MKNSTKLASAALVTAISFGALAPQVVKADGNVLTGKGKIEFTSTSTSSSTTPTNPPGGSNGGSNASGALTDSSAGNTTQVGPFGISYVTNLDFDKHSIVASAANAETYWANTWVANAGTTSEIKNSNFIKFKDTRAALDHTYEVAAKITKPFTATVGTNNTAVTLNGATITYTNPRLVADTGTEASLAPTAGLNANAVVTGDASTPIVANVNTASAPQFTTGYGEWSLLWGEYNSDSAQDTSAKSIQLTIPRGSENAVIQEGAYTAEITWTMSDTPA</sequence>
<protein>
    <recommendedName>
        <fullName evidence="3">WxL domain-containing protein</fullName>
    </recommendedName>
</protein>
<feature type="region of interest" description="Disordered" evidence="1">
    <location>
        <begin position="41"/>
        <end position="73"/>
    </location>
</feature>
<dbReference type="EMBL" id="PIEU01000084">
    <property type="protein sequence ID" value="PZL72472.1"/>
    <property type="molecule type" value="Genomic_DNA"/>
</dbReference>
<dbReference type="Proteomes" id="UP000249828">
    <property type="component" value="Unassembled WGS sequence"/>
</dbReference>
<feature type="compositionally biased region" description="Low complexity" evidence="1">
    <location>
        <begin position="42"/>
        <end position="52"/>
    </location>
</feature>
<dbReference type="InterPro" id="IPR027994">
    <property type="entry name" value="WxL_dom"/>
</dbReference>
<dbReference type="PROSITE" id="PS00141">
    <property type="entry name" value="ASP_PROTEASE"/>
    <property type="match status" value="1"/>
</dbReference>
<dbReference type="AlphaFoldDB" id="A0A2W4BGU1"/>
<dbReference type="Pfam" id="PF13731">
    <property type="entry name" value="WxL"/>
    <property type="match status" value="1"/>
</dbReference>
<name>A0A2W4BGU1_9ENTE</name>
<accession>A0A2W4BGU1</accession>
<dbReference type="RefSeq" id="WP_111248145.1">
    <property type="nucleotide sequence ID" value="NZ_PIEU01000084.1"/>
</dbReference>
<evidence type="ECO:0000313" key="5">
    <source>
        <dbReference type="Proteomes" id="UP000249828"/>
    </source>
</evidence>
<comment type="caution">
    <text evidence="4">The sequence shown here is derived from an EMBL/GenBank/DDBJ whole genome shotgun (WGS) entry which is preliminary data.</text>
</comment>
<keyword evidence="2" id="KW-0732">Signal</keyword>
<evidence type="ECO:0000313" key="4">
    <source>
        <dbReference type="EMBL" id="PZL72472.1"/>
    </source>
</evidence>
<dbReference type="STRING" id="1077675.BCR22_12420"/>
<keyword evidence="5" id="KW-1185">Reference proteome</keyword>
<evidence type="ECO:0000256" key="2">
    <source>
        <dbReference type="SAM" id="SignalP"/>
    </source>
</evidence>
<feature type="chain" id="PRO_5038676546" description="WxL domain-containing protein" evidence="2">
    <location>
        <begin position="23"/>
        <end position="277"/>
    </location>
</feature>
<organism evidence="4 5">
    <name type="scientific">Enterococcus plantarum</name>
    <dbReference type="NCBI Taxonomy" id="1077675"/>
    <lineage>
        <taxon>Bacteria</taxon>
        <taxon>Bacillati</taxon>
        <taxon>Bacillota</taxon>
        <taxon>Bacilli</taxon>
        <taxon>Lactobacillales</taxon>
        <taxon>Enterococcaceae</taxon>
        <taxon>Enterococcus</taxon>
    </lineage>
</organism>
<dbReference type="GO" id="GO:0006508">
    <property type="term" value="P:proteolysis"/>
    <property type="evidence" value="ECO:0007669"/>
    <property type="project" value="InterPro"/>
</dbReference>
<dbReference type="InterPro" id="IPR001969">
    <property type="entry name" value="Aspartic_peptidase_AS"/>
</dbReference>
<evidence type="ECO:0000259" key="3">
    <source>
        <dbReference type="Pfam" id="PF13731"/>
    </source>
</evidence>
<feature type="domain" description="WxL" evidence="3">
    <location>
        <begin position="33"/>
        <end position="276"/>
    </location>
</feature>